<dbReference type="Gene3D" id="3.50.50.60">
    <property type="entry name" value="FAD/NAD(P)-binding domain"/>
    <property type="match status" value="1"/>
</dbReference>
<dbReference type="EMBL" id="JAQQCL010000013">
    <property type="protein sequence ID" value="MFM0718257.1"/>
    <property type="molecule type" value="Genomic_DNA"/>
</dbReference>
<evidence type="ECO:0000256" key="2">
    <source>
        <dbReference type="ARBA" id="ARBA00022630"/>
    </source>
</evidence>
<dbReference type="Proteomes" id="UP001629392">
    <property type="component" value="Unassembled WGS sequence"/>
</dbReference>
<evidence type="ECO:0000313" key="8">
    <source>
        <dbReference type="Proteomes" id="UP001629392"/>
    </source>
</evidence>
<dbReference type="Pfam" id="PF01266">
    <property type="entry name" value="DAO"/>
    <property type="match status" value="1"/>
</dbReference>
<keyword evidence="2" id="KW-0285">Flavoprotein</keyword>
<gene>
    <name evidence="7" type="primary">lhgO</name>
    <name evidence="7" type="ORF">PQQ73_18160</name>
</gene>
<keyword evidence="4 7" id="KW-0560">Oxidoreductase</keyword>
<feature type="domain" description="FAD dependent oxidoreductase" evidence="6">
    <location>
        <begin position="4"/>
        <end position="392"/>
    </location>
</feature>
<evidence type="ECO:0000259" key="6">
    <source>
        <dbReference type="Pfam" id="PF01266"/>
    </source>
</evidence>
<evidence type="ECO:0000256" key="1">
    <source>
        <dbReference type="ARBA" id="ARBA00001974"/>
    </source>
</evidence>
<dbReference type="Gene3D" id="3.30.9.10">
    <property type="entry name" value="D-Amino Acid Oxidase, subunit A, domain 2"/>
    <property type="match status" value="1"/>
</dbReference>
<sequence length="406" mass="44694">MSKDILVVGGGIVGVATGLELIKKHPDLSITILEKESSIGSHQTGHNSGVVHAGVYYQPGSLKAQFCREGVDATKAFCLANDIPLDQCGKLLVATNREEVARMEALFRRGIENGLDLERLDAKELRRREPHIVGEGAIYVRTTGIVDYTKVARAMALQFERLGGKVHLSTQVTDMREDANSVTAVTTKGDFVARHAVMCGGLMADRLARLCGIGDDFRVVPFRGQYYRLADRHNQVVKHLIYPIPDPALPFLGVHLTRMIGGFVTVGPNAVLSLGRETYGTSMPNARDLLDTLTYGGFWKVARSNLRSGVTEYWDSLSRKRYLRLCQKYCPELAVDDLLPHPPGIRAQVVMRDGTLLHDFLIRQTARTIHVCNAPSPAATSSIPIARHITELASQAFSLRSIEQVN</sequence>
<dbReference type="PANTHER" id="PTHR43104:SF2">
    <property type="entry name" value="L-2-HYDROXYGLUTARATE DEHYDROGENASE, MITOCHONDRIAL"/>
    <property type="match status" value="1"/>
</dbReference>
<reference evidence="7 8" key="1">
    <citation type="journal article" date="2024" name="Chem. Sci.">
        <title>Discovery of megapolipeptins by genome mining of a Burkholderiales bacteria collection.</title>
        <authorList>
            <person name="Paulo B.S."/>
            <person name="Recchia M.J.J."/>
            <person name="Lee S."/>
            <person name="Fergusson C.H."/>
            <person name="Romanowski S.B."/>
            <person name="Hernandez A."/>
            <person name="Krull N."/>
            <person name="Liu D.Y."/>
            <person name="Cavanagh H."/>
            <person name="Bos A."/>
            <person name="Gray C.A."/>
            <person name="Murphy B.T."/>
            <person name="Linington R.G."/>
            <person name="Eustaquio A.S."/>
        </authorList>
    </citation>
    <scope>NUCLEOTIDE SEQUENCE [LARGE SCALE GENOMIC DNA]</scope>
    <source>
        <strain evidence="7 8">RL17-350-BIC-E</strain>
    </source>
</reference>
<dbReference type="RefSeq" id="WP_408154134.1">
    <property type="nucleotide sequence ID" value="NZ_JAQQCL010000013.1"/>
</dbReference>
<dbReference type="NCBIfam" id="NF008726">
    <property type="entry name" value="PRK11728.1"/>
    <property type="match status" value="1"/>
</dbReference>
<comment type="similarity">
    <text evidence="5">Belongs to the L2HGDH family.</text>
</comment>
<dbReference type="PANTHER" id="PTHR43104">
    <property type="entry name" value="L-2-HYDROXYGLUTARATE DEHYDROGENASE, MITOCHONDRIAL"/>
    <property type="match status" value="1"/>
</dbReference>
<keyword evidence="3" id="KW-0274">FAD</keyword>
<name>A0ABW9EGW1_9BURK</name>
<dbReference type="GO" id="GO:0016491">
    <property type="term" value="F:oxidoreductase activity"/>
    <property type="evidence" value="ECO:0007669"/>
    <property type="project" value="UniProtKB-KW"/>
</dbReference>
<keyword evidence="8" id="KW-1185">Reference proteome</keyword>
<dbReference type="SUPFAM" id="SSF51905">
    <property type="entry name" value="FAD/NAD(P)-binding domain"/>
    <property type="match status" value="1"/>
</dbReference>
<comment type="cofactor">
    <cofactor evidence="1">
        <name>FAD</name>
        <dbReference type="ChEBI" id="CHEBI:57692"/>
    </cofactor>
</comment>
<dbReference type="EC" id="1.1.3.-" evidence="7"/>
<evidence type="ECO:0000256" key="4">
    <source>
        <dbReference type="ARBA" id="ARBA00023002"/>
    </source>
</evidence>
<organism evidence="7 8">
    <name type="scientific">Paraburkholderia strydomiana</name>
    <dbReference type="NCBI Taxonomy" id="1245417"/>
    <lineage>
        <taxon>Bacteria</taxon>
        <taxon>Pseudomonadati</taxon>
        <taxon>Pseudomonadota</taxon>
        <taxon>Betaproteobacteria</taxon>
        <taxon>Burkholderiales</taxon>
        <taxon>Burkholderiaceae</taxon>
        <taxon>Paraburkholderia</taxon>
    </lineage>
</organism>
<proteinExistence type="inferred from homology"/>
<evidence type="ECO:0000313" key="7">
    <source>
        <dbReference type="EMBL" id="MFM0718257.1"/>
    </source>
</evidence>
<protein>
    <submittedName>
        <fullName evidence="7">L-2-hydroxyglutarate oxidase</fullName>
        <ecNumber evidence="7">1.1.3.-</ecNumber>
    </submittedName>
</protein>
<evidence type="ECO:0000256" key="5">
    <source>
        <dbReference type="ARBA" id="ARBA00037941"/>
    </source>
</evidence>
<evidence type="ECO:0000256" key="3">
    <source>
        <dbReference type="ARBA" id="ARBA00022827"/>
    </source>
</evidence>
<accession>A0ABW9EGW1</accession>
<dbReference type="InterPro" id="IPR006076">
    <property type="entry name" value="FAD-dep_OxRdtase"/>
</dbReference>
<comment type="caution">
    <text evidence="7">The sequence shown here is derived from an EMBL/GenBank/DDBJ whole genome shotgun (WGS) entry which is preliminary data.</text>
</comment>
<dbReference type="InterPro" id="IPR036188">
    <property type="entry name" value="FAD/NAD-bd_sf"/>
</dbReference>